<keyword evidence="4" id="KW-1185">Reference proteome</keyword>
<dbReference type="Pfam" id="PF01565">
    <property type="entry name" value="FAD_binding_4"/>
    <property type="match status" value="1"/>
</dbReference>
<reference evidence="3 4" key="1">
    <citation type="submission" date="2020-11" db="EMBL/GenBank/DDBJ databases">
        <title>Pseudonocardia abyssalis sp. nov. and Pseudonocardia oceani sp. nov., description and phylogenomic analysis of two novel actinomycetes isolated from the deep Southern Ocean.</title>
        <authorList>
            <person name="Parra J."/>
        </authorList>
    </citation>
    <scope>NUCLEOTIDE SEQUENCE [LARGE SCALE GENOMIC DNA]</scope>
    <source>
        <strain evidence="4">KRD185</strain>
    </source>
</reference>
<evidence type="ECO:0000259" key="2">
    <source>
        <dbReference type="PROSITE" id="PS51387"/>
    </source>
</evidence>
<dbReference type="Pfam" id="PF04030">
    <property type="entry name" value="ALO"/>
    <property type="match status" value="1"/>
</dbReference>
<evidence type="ECO:0000256" key="1">
    <source>
        <dbReference type="ARBA" id="ARBA00023002"/>
    </source>
</evidence>
<dbReference type="InterPro" id="IPR007173">
    <property type="entry name" value="ALO_C"/>
</dbReference>
<dbReference type="PROSITE" id="PS51387">
    <property type="entry name" value="FAD_PCMH"/>
    <property type="match status" value="1"/>
</dbReference>
<keyword evidence="1" id="KW-0560">Oxidoreductase</keyword>
<name>A0ABS6U4V7_9PSEU</name>
<feature type="domain" description="FAD-binding PCMH-type" evidence="2">
    <location>
        <begin position="11"/>
        <end position="168"/>
    </location>
</feature>
<organism evidence="3 4">
    <name type="scientific">Pseudonocardia oceani</name>
    <dbReference type="NCBI Taxonomy" id="2792013"/>
    <lineage>
        <taxon>Bacteria</taxon>
        <taxon>Bacillati</taxon>
        <taxon>Actinomycetota</taxon>
        <taxon>Actinomycetes</taxon>
        <taxon>Pseudonocardiales</taxon>
        <taxon>Pseudonocardiaceae</taxon>
        <taxon>Pseudonocardia</taxon>
    </lineage>
</organism>
<dbReference type="PIRSF" id="PIRSF000136">
    <property type="entry name" value="LGO_GLO"/>
    <property type="match status" value="1"/>
</dbReference>
<evidence type="ECO:0000313" key="3">
    <source>
        <dbReference type="EMBL" id="MBW0127266.1"/>
    </source>
</evidence>
<dbReference type="PANTHER" id="PTHR43762">
    <property type="entry name" value="L-GULONOLACTONE OXIDASE"/>
    <property type="match status" value="1"/>
</dbReference>
<accession>A0ABS6U4V7</accession>
<protein>
    <submittedName>
        <fullName evidence="3">FAD-binding protein</fullName>
    </submittedName>
</protein>
<dbReference type="InterPro" id="IPR006094">
    <property type="entry name" value="Oxid_FAD_bind_N"/>
</dbReference>
<comment type="caution">
    <text evidence="3">The sequence shown here is derived from an EMBL/GenBank/DDBJ whole genome shotgun (WGS) entry which is preliminary data.</text>
</comment>
<proteinExistence type="predicted"/>
<dbReference type="RefSeq" id="WP_218595445.1">
    <property type="nucleotide sequence ID" value="NZ_JADQDE010000165.1"/>
</dbReference>
<gene>
    <name evidence="3" type="ORF">I4I82_06170</name>
</gene>
<sequence>MTRARNWAGNVVFSAREVHHPRSVAELQELVAGSDRVRALGTGHSFSPIADTPGDLVVLDALPAGAVVDGDLVTVPGGMPYAELARRLHAAGRALPNLGSLPHISVAGACATGTHGSGDGNGVLATAVVSADLVRADGSLDTVSGPSSVVALGALGIVTSLTLRTVPAFDVAQWVVVDVPFHGFDHVGELLADAYSVSAFTYWERPVFDQVWVKRRVGQGPPEDHWMGGRPADGARHMTRGEPTGNCTDQGGRPGPWHERLPHFRAGFRPSSGEELQSEYLLPRASAPAALRALEAVAGAIAPALLVSEVRSVAADDLWLSAAQGRDSVAVHFTWVPDAAPVAPAVAAVEAALDPFDARPHWGKVFTTPPERVRELWKHLPEFADLARAADPTGKLRNAMLDRYLPG</sequence>
<dbReference type="PANTHER" id="PTHR43762:SF1">
    <property type="entry name" value="D-ARABINONO-1,4-LACTONE OXIDASE"/>
    <property type="match status" value="1"/>
</dbReference>
<dbReference type="Proteomes" id="UP000694300">
    <property type="component" value="Unassembled WGS sequence"/>
</dbReference>
<dbReference type="InterPro" id="IPR010031">
    <property type="entry name" value="FAD_lactone_oxidase-like"/>
</dbReference>
<dbReference type="InterPro" id="IPR016166">
    <property type="entry name" value="FAD-bd_PCMH"/>
</dbReference>
<evidence type="ECO:0000313" key="4">
    <source>
        <dbReference type="Proteomes" id="UP000694300"/>
    </source>
</evidence>
<dbReference type="EMBL" id="JADQDF010000001">
    <property type="protein sequence ID" value="MBW0127266.1"/>
    <property type="molecule type" value="Genomic_DNA"/>
</dbReference>